<protein>
    <recommendedName>
        <fullName evidence="1">M23ase beta-sheet core domain-containing protein</fullName>
    </recommendedName>
</protein>
<organism evidence="2">
    <name type="scientific">marine metagenome</name>
    <dbReference type="NCBI Taxonomy" id="408172"/>
    <lineage>
        <taxon>unclassified sequences</taxon>
        <taxon>metagenomes</taxon>
        <taxon>ecological metagenomes</taxon>
    </lineage>
</organism>
<proteinExistence type="predicted"/>
<dbReference type="GO" id="GO:0004222">
    <property type="term" value="F:metalloendopeptidase activity"/>
    <property type="evidence" value="ECO:0007669"/>
    <property type="project" value="TreeGrafter"/>
</dbReference>
<evidence type="ECO:0000313" key="2">
    <source>
        <dbReference type="EMBL" id="SVA33295.1"/>
    </source>
</evidence>
<dbReference type="AlphaFoldDB" id="A0A381UYX4"/>
<sequence>MTIALGQVAVALGQPFQLPTPNEAIFESGKEADYFTPTIGRTWPSGTFGCVRSEGWQMHEGLDIKCTQRDAKGEPIDPVSAAADGTIAYINAKPGLSNYGKYIVMRHKIDKLSVYTLYAHLRIIERGLNVGQAKKSGEIIATMGRTTNTQQGISRERAHMHFEICLLANPNFSVWYKNNLPGQRNDHDRWNGQNLIGIDPWKVFLGQQRAKAKRQAFSLQKFIRNQPVLCRVLIRSPGLQWVRRHPGLVDPLTTLNDIAGYEVSLDPNGVPVRCVPRETAVFIDNEPFKLLYVDPEVYKLAPCRKLVFNKAQQWVLTARGTSHLRLLAF</sequence>
<feature type="domain" description="M23ase beta-sheet core" evidence="1">
    <location>
        <begin position="58"/>
        <end position="164"/>
    </location>
</feature>
<dbReference type="PANTHER" id="PTHR21666:SF270">
    <property type="entry name" value="MUREIN HYDROLASE ACTIVATOR ENVC"/>
    <property type="match status" value="1"/>
</dbReference>
<evidence type="ECO:0000259" key="1">
    <source>
        <dbReference type="Pfam" id="PF01551"/>
    </source>
</evidence>
<dbReference type="Gene3D" id="2.70.70.10">
    <property type="entry name" value="Glucose Permease (Domain IIA)"/>
    <property type="match status" value="1"/>
</dbReference>
<accession>A0A381UYX4</accession>
<dbReference type="SUPFAM" id="SSF51261">
    <property type="entry name" value="Duplicated hybrid motif"/>
    <property type="match status" value="1"/>
</dbReference>
<dbReference type="InterPro" id="IPR050570">
    <property type="entry name" value="Cell_wall_metabolism_enzyme"/>
</dbReference>
<reference evidence="2" key="1">
    <citation type="submission" date="2018-05" db="EMBL/GenBank/DDBJ databases">
        <authorList>
            <person name="Lanie J.A."/>
            <person name="Ng W.-L."/>
            <person name="Kazmierczak K.M."/>
            <person name="Andrzejewski T.M."/>
            <person name="Davidsen T.M."/>
            <person name="Wayne K.J."/>
            <person name="Tettelin H."/>
            <person name="Glass J.I."/>
            <person name="Rusch D."/>
            <person name="Podicherti R."/>
            <person name="Tsui H.-C.T."/>
            <person name="Winkler M.E."/>
        </authorList>
    </citation>
    <scope>NUCLEOTIDE SEQUENCE</scope>
</reference>
<name>A0A381UYX4_9ZZZZ</name>
<gene>
    <name evidence="2" type="ORF">METZ01_LOCUS86149</name>
</gene>
<dbReference type="Pfam" id="PF01551">
    <property type="entry name" value="Peptidase_M23"/>
    <property type="match status" value="1"/>
</dbReference>
<dbReference type="EMBL" id="UINC01007434">
    <property type="protein sequence ID" value="SVA33295.1"/>
    <property type="molecule type" value="Genomic_DNA"/>
</dbReference>
<dbReference type="InterPro" id="IPR011055">
    <property type="entry name" value="Dup_hybrid_motif"/>
</dbReference>
<dbReference type="InterPro" id="IPR016047">
    <property type="entry name" value="M23ase_b-sheet_dom"/>
</dbReference>
<dbReference type="PANTHER" id="PTHR21666">
    <property type="entry name" value="PEPTIDASE-RELATED"/>
    <property type="match status" value="1"/>
</dbReference>
<dbReference type="CDD" id="cd12797">
    <property type="entry name" value="M23_peptidase"/>
    <property type="match status" value="1"/>
</dbReference>